<feature type="compositionally biased region" description="Polar residues" evidence="1">
    <location>
        <begin position="286"/>
        <end position="301"/>
    </location>
</feature>
<keyword evidence="4" id="KW-1185">Reference proteome</keyword>
<feature type="region of interest" description="Disordered" evidence="1">
    <location>
        <begin position="494"/>
        <end position="558"/>
    </location>
</feature>
<reference evidence="3 4" key="1">
    <citation type="journal article" date="2019" name="Nat. Ecol. Evol.">
        <title>Megaphylogeny resolves global patterns of mushroom evolution.</title>
        <authorList>
            <person name="Varga T."/>
            <person name="Krizsan K."/>
            <person name="Foldi C."/>
            <person name="Dima B."/>
            <person name="Sanchez-Garcia M."/>
            <person name="Sanchez-Ramirez S."/>
            <person name="Szollosi G.J."/>
            <person name="Szarkandi J.G."/>
            <person name="Papp V."/>
            <person name="Albert L."/>
            <person name="Andreopoulos W."/>
            <person name="Angelini C."/>
            <person name="Antonin V."/>
            <person name="Barry K.W."/>
            <person name="Bougher N.L."/>
            <person name="Buchanan P."/>
            <person name="Buyck B."/>
            <person name="Bense V."/>
            <person name="Catcheside P."/>
            <person name="Chovatia M."/>
            <person name="Cooper J."/>
            <person name="Damon W."/>
            <person name="Desjardin D."/>
            <person name="Finy P."/>
            <person name="Geml J."/>
            <person name="Haridas S."/>
            <person name="Hughes K."/>
            <person name="Justo A."/>
            <person name="Karasinski D."/>
            <person name="Kautmanova I."/>
            <person name="Kiss B."/>
            <person name="Kocsube S."/>
            <person name="Kotiranta H."/>
            <person name="LaButti K.M."/>
            <person name="Lechner B.E."/>
            <person name="Liimatainen K."/>
            <person name="Lipzen A."/>
            <person name="Lukacs Z."/>
            <person name="Mihaltcheva S."/>
            <person name="Morgado L.N."/>
            <person name="Niskanen T."/>
            <person name="Noordeloos M.E."/>
            <person name="Ohm R.A."/>
            <person name="Ortiz-Santana B."/>
            <person name="Ovrebo C."/>
            <person name="Racz N."/>
            <person name="Riley R."/>
            <person name="Savchenko A."/>
            <person name="Shiryaev A."/>
            <person name="Soop K."/>
            <person name="Spirin V."/>
            <person name="Szebenyi C."/>
            <person name="Tomsovsky M."/>
            <person name="Tulloss R.E."/>
            <person name="Uehling J."/>
            <person name="Grigoriev I.V."/>
            <person name="Vagvolgyi C."/>
            <person name="Papp T."/>
            <person name="Martin F.M."/>
            <person name="Miettinen O."/>
            <person name="Hibbett D.S."/>
            <person name="Nagy L.G."/>
        </authorList>
    </citation>
    <scope>NUCLEOTIDE SEQUENCE [LARGE SCALE GENOMIC DNA]</scope>
    <source>
        <strain evidence="3 4">CBS 962.96</strain>
    </source>
</reference>
<accession>A0A4V4HFE7</accession>
<dbReference type="InterPro" id="IPR029063">
    <property type="entry name" value="SAM-dependent_MTases_sf"/>
</dbReference>
<feature type="compositionally biased region" description="Polar residues" evidence="1">
    <location>
        <begin position="955"/>
        <end position="968"/>
    </location>
</feature>
<dbReference type="OrthoDB" id="2013972at2759"/>
<dbReference type="Pfam" id="PF08241">
    <property type="entry name" value="Methyltransf_11"/>
    <property type="match status" value="1"/>
</dbReference>
<evidence type="ECO:0000313" key="4">
    <source>
        <dbReference type="Proteomes" id="UP000297245"/>
    </source>
</evidence>
<dbReference type="InterPro" id="IPR013216">
    <property type="entry name" value="Methyltransf_11"/>
</dbReference>
<feature type="compositionally biased region" description="Basic and acidic residues" evidence="1">
    <location>
        <begin position="506"/>
        <end position="515"/>
    </location>
</feature>
<evidence type="ECO:0000256" key="1">
    <source>
        <dbReference type="SAM" id="MobiDB-lite"/>
    </source>
</evidence>
<evidence type="ECO:0000259" key="2">
    <source>
        <dbReference type="Pfam" id="PF08241"/>
    </source>
</evidence>
<protein>
    <recommendedName>
        <fullName evidence="2">Methyltransferase type 11 domain-containing protein</fullName>
    </recommendedName>
</protein>
<feature type="compositionally biased region" description="Polar residues" evidence="1">
    <location>
        <begin position="534"/>
        <end position="549"/>
    </location>
</feature>
<dbReference type="Gene3D" id="3.40.50.150">
    <property type="entry name" value="Vaccinia Virus protein VP39"/>
    <property type="match status" value="1"/>
</dbReference>
<dbReference type="AlphaFoldDB" id="A0A4V4HFE7"/>
<dbReference type="Proteomes" id="UP000297245">
    <property type="component" value="Unassembled WGS sequence"/>
</dbReference>
<name>A0A4V4HFE7_DENBC</name>
<dbReference type="SUPFAM" id="SSF53335">
    <property type="entry name" value="S-adenosyl-L-methionine-dependent methyltransferases"/>
    <property type="match status" value="1"/>
</dbReference>
<feature type="compositionally biased region" description="Low complexity" evidence="1">
    <location>
        <begin position="211"/>
        <end position="224"/>
    </location>
</feature>
<feature type="compositionally biased region" description="Low complexity" evidence="1">
    <location>
        <begin position="239"/>
        <end position="249"/>
    </location>
</feature>
<feature type="domain" description="Methyltransferase type 11" evidence="2">
    <location>
        <begin position="630"/>
        <end position="729"/>
    </location>
</feature>
<feature type="region of interest" description="Disordered" evidence="1">
    <location>
        <begin position="162"/>
        <end position="473"/>
    </location>
</feature>
<dbReference type="PANTHER" id="PTHR43591">
    <property type="entry name" value="METHYLTRANSFERASE"/>
    <property type="match status" value="1"/>
</dbReference>
<feature type="region of interest" description="Disordered" evidence="1">
    <location>
        <begin position="1009"/>
        <end position="1049"/>
    </location>
</feature>
<sequence>MSSRTAAARKRLQTPESPKSSSSGNSKSPFKLSAFKSVNKARSSGKHLNEGYPSPPLSDTPLPGIAENESFFYDEHGNTSSEVSIPHPLSPQRRRPHTAPQESSTSSGPDYHFHNAHTKYPAYDHPAPPASSYYPETAMSPNIRQIQHGVFEDVSTASSSTVTLSTGMTQGRLPVVDDRDFPPASSSSATSSMQFNALGLNDRRMYPSPPSSSASSSFSQFTSPIQHSIPPTPDLYQESSSSDSGSTYSRINSLQFPKPPSTFPATQSSLRPMPPLTLRNPDLPTASEQESSPEQNRSEGSATFVFPTARSRGHPKSEKPGIRLGKKRTKEKLGKDGVGNRSPLSSSPSTPTAFNFGASGPSGVSSPTGRNSDTSSDSSSLRPSSPPSSGSDATAKGFVFPSSRSRAHPNNPPIKFKSKRKGKETSPTSPTDPSEQRPRGILGIPLRNRGRDGNGINATSRRDVPGLENQIDVFAPSTTTESYFPISGMTNREFHKDRVTTTSRPETVHNGRDRNGSSQTETRTGGRPLPKPPSNLSTSTSVPSLSAPSDNFILPEPVPETSTFSYPFDPCDPALLESDKLTHELLQRLIGLASVPEPKDLKGSPRPPQSETAAEPSFYNYGHHPPSKVLDLGCGVQGLWVREAAIKWGGYGTTVIGMDLVGAEEFEGMGLTGNGVKFIQGDFITQPLPFPDDSFDLVRLANLTYAVPFDKWEFVLQEITRVLTVGGRLELIDDHVFWPYGKPPIIEGHGEDSHDDVNGGRRVSHNSADQDWEDNLTTSHSLESLFERLMNDEYGIHLTPSNFLLDMIQNVMGHGREVKTMHLTLALLGENGEEQNDDELDDALVSDVLRNSPGLVLWPSTLIPMSPHELQAQALKHARLLLSCRDALVKEYLAQMGYFDEEQEGYHGIREYYEEYAQEVRDALNEYEDFLHRRFSPPVPRNRSTSDAPDINVDDATTNPPASRSQDPSPARTERTVHWKRSSISSVATDQRSAMWDHMLEMRDQFSWTENGLGDTSPSTSSAIHASSSSPPLSHMPPSPARSPEKEVTQAHLLPASPTHSNTRHRPSSVYTTRTNRTAMTTYSTSPPSFSAALGMVRVPSVRYSVNVRGTSPRRDPLPEYSIVEPTLVRTFHVYEGIKLDGSMLALIRGRNGDMEGKVDGTL</sequence>
<feature type="region of interest" description="Disordered" evidence="1">
    <location>
        <begin position="934"/>
        <end position="985"/>
    </location>
</feature>
<evidence type="ECO:0000313" key="3">
    <source>
        <dbReference type="EMBL" id="THU94555.1"/>
    </source>
</evidence>
<feature type="compositionally biased region" description="Low complexity" evidence="1">
    <location>
        <begin position="342"/>
        <end position="352"/>
    </location>
</feature>
<dbReference type="EMBL" id="ML179221">
    <property type="protein sequence ID" value="THU94555.1"/>
    <property type="molecule type" value="Genomic_DNA"/>
</dbReference>
<organism evidence="3 4">
    <name type="scientific">Dendrothele bispora (strain CBS 962.96)</name>
    <dbReference type="NCBI Taxonomy" id="1314807"/>
    <lineage>
        <taxon>Eukaryota</taxon>
        <taxon>Fungi</taxon>
        <taxon>Dikarya</taxon>
        <taxon>Basidiomycota</taxon>
        <taxon>Agaricomycotina</taxon>
        <taxon>Agaricomycetes</taxon>
        <taxon>Agaricomycetidae</taxon>
        <taxon>Agaricales</taxon>
        <taxon>Agaricales incertae sedis</taxon>
        <taxon>Dendrothele</taxon>
    </lineage>
</organism>
<feature type="region of interest" description="Disordered" evidence="1">
    <location>
        <begin position="1"/>
        <end position="139"/>
    </location>
</feature>
<feature type="compositionally biased region" description="Low complexity" evidence="1">
    <location>
        <begin position="372"/>
        <end position="392"/>
    </location>
</feature>
<gene>
    <name evidence="3" type="ORF">K435DRAFT_779357</name>
</gene>
<feature type="compositionally biased region" description="Polar residues" evidence="1">
    <location>
        <begin position="362"/>
        <end position="371"/>
    </location>
</feature>
<dbReference type="GO" id="GO:0008757">
    <property type="term" value="F:S-adenosylmethionine-dependent methyltransferase activity"/>
    <property type="evidence" value="ECO:0007669"/>
    <property type="project" value="InterPro"/>
</dbReference>
<feature type="region of interest" description="Disordered" evidence="1">
    <location>
        <begin position="596"/>
        <end position="618"/>
    </location>
</feature>
<feature type="compositionally biased region" description="Low complexity" evidence="1">
    <location>
        <begin position="15"/>
        <end position="33"/>
    </location>
</feature>
<dbReference type="CDD" id="cd02440">
    <property type="entry name" value="AdoMet_MTases"/>
    <property type="match status" value="1"/>
</dbReference>
<feature type="compositionally biased region" description="Low complexity" evidence="1">
    <location>
        <begin position="1017"/>
        <end position="1033"/>
    </location>
</feature>
<proteinExistence type="predicted"/>